<dbReference type="InterPro" id="IPR036259">
    <property type="entry name" value="MFS_trans_sf"/>
</dbReference>
<feature type="transmembrane region" description="Helical" evidence="4">
    <location>
        <begin position="812"/>
        <end position="834"/>
    </location>
</feature>
<accession>A0A8H4XL69</accession>
<dbReference type="InterPro" id="IPR050375">
    <property type="entry name" value="MFS_TsgA-like"/>
</dbReference>
<feature type="transmembrane region" description="Helical" evidence="4">
    <location>
        <begin position="98"/>
        <end position="120"/>
    </location>
</feature>
<feature type="transmembrane region" description="Helical" evidence="4">
    <location>
        <begin position="777"/>
        <end position="800"/>
    </location>
</feature>
<feature type="transmembrane region" description="Helical" evidence="4">
    <location>
        <begin position="840"/>
        <end position="860"/>
    </location>
</feature>
<feature type="transmembrane region" description="Helical" evidence="4">
    <location>
        <begin position="132"/>
        <end position="154"/>
    </location>
</feature>
<dbReference type="Proteomes" id="UP000635477">
    <property type="component" value="Unassembled WGS sequence"/>
</dbReference>
<feature type="transmembrane region" description="Helical" evidence="4">
    <location>
        <begin position="752"/>
        <end position="771"/>
    </location>
</feature>
<feature type="compositionally biased region" description="Polar residues" evidence="3">
    <location>
        <begin position="337"/>
        <end position="347"/>
    </location>
</feature>
<evidence type="ECO:0000256" key="4">
    <source>
        <dbReference type="SAM" id="Phobius"/>
    </source>
</evidence>
<organism evidence="6 7">
    <name type="scientific">Fusarium zealandicum</name>
    <dbReference type="NCBI Taxonomy" id="1053134"/>
    <lineage>
        <taxon>Eukaryota</taxon>
        <taxon>Fungi</taxon>
        <taxon>Dikarya</taxon>
        <taxon>Ascomycota</taxon>
        <taxon>Pezizomycotina</taxon>
        <taxon>Sordariomycetes</taxon>
        <taxon>Hypocreomycetidae</taxon>
        <taxon>Hypocreales</taxon>
        <taxon>Nectriaceae</taxon>
        <taxon>Fusarium</taxon>
        <taxon>Fusarium staphyleae species complex</taxon>
    </lineage>
</organism>
<feature type="region of interest" description="Disordered" evidence="3">
    <location>
        <begin position="307"/>
        <end position="347"/>
    </location>
</feature>
<evidence type="ECO:0000256" key="2">
    <source>
        <dbReference type="ARBA" id="ARBA00022475"/>
    </source>
</evidence>
<evidence type="ECO:0000256" key="1">
    <source>
        <dbReference type="ARBA" id="ARBA00004429"/>
    </source>
</evidence>
<dbReference type="PANTHER" id="PTHR43702">
    <property type="entry name" value="L-FUCOSE-PROTON SYMPORTER"/>
    <property type="match status" value="1"/>
</dbReference>
<dbReference type="EMBL" id="JABEYC010000274">
    <property type="protein sequence ID" value="KAF4979831.1"/>
    <property type="molecule type" value="Genomic_DNA"/>
</dbReference>
<keyword evidence="2" id="KW-1003">Cell membrane</keyword>
<dbReference type="InterPro" id="IPR049326">
    <property type="entry name" value="Rhodopsin_dom_fungi"/>
</dbReference>
<reference evidence="6" key="1">
    <citation type="journal article" date="2020" name="BMC Genomics">
        <title>Correction to: Identification and distribution of gene clusters required for synthesis of sphingolipid metabolism inhibitors in diverse species of the filamentous fungus Fusarium.</title>
        <authorList>
            <person name="Kim H.S."/>
            <person name="Lohmar J.M."/>
            <person name="Busman M."/>
            <person name="Brown D.W."/>
            <person name="Naumann T.A."/>
            <person name="Divon H.H."/>
            <person name="Lysoe E."/>
            <person name="Uhlig S."/>
            <person name="Proctor R.H."/>
        </authorList>
    </citation>
    <scope>NUCLEOTIDE SEQUENCE</scope>
    <source>
        <strain evidence="6">NRRL 22465</strain>
    </source>
</reference>
<feature type="transmembrane region" description="Helical" evidence="4">
    <location>
        <begin position="527"/>
        <end position="550"/>
    </location>
</feature>
<keyword evidence="4" id="KW-0812">Transmembrane</keyword>
<feature type="transmembrane region" description="Helical" evidence="4">
    <location>
        <begin position="495"/>
        <end position="515"/>
    </location>
</feature>
<evidence type="ECO:0000313" key="6">
    <source>
        <dbReference type="EMBL" id="KAF4979831.1"/>
    </source>
</evidence>
<dbReference type="Gene3D" id="1.20.1250.20">
    <property type="entry name" value="MFS general substrate transporter like domains"/>
    <property type="match status" value="2"/>
</dbReference>
<evidence type="ECO:0000256" key="3">
    <source>
        <dbReference type="SAM" id="MobiDB-lite"/>
    </source>
</evidence>
<keyword evidence="7" id="KW-1185">Reference proteome</keyword>
<dbReference type="PANTHER" id="PTHR43702:SF13">
    <property type="entry name" value="MONOSACCHARIDE TRANSPORTER, PUTATIVE (AFU_ORTHOLOGUE AFUA_4G06630)-RELATED"/>
    <property type="match status" value="1"/>
</dbReference>
<name>A0A8H4XL69_9HYPO</name>
<sequence>MSDSASPGDHGGFPDRGPAVFAVTTATLVLATVFVAARMVSRTFIVRNFTWDDRVMLLAWLFAFFLSFTICFGVHNGLGRHDEDIQDTRRPALRRCEYVFSILYNPALMATKTSILIFYLRLAKHTQRVLRFASWLTLAIVNIAGIILTLMNVFQCRPTKAAWDVNYDEYSKCIPLLTEFICSSPVNIVTDLAILAMPIPVLTGMRLPSRQKTILVLTFTVGIFVTVVDVVRIYYLQQAITKVPTGPSGDPQSRFGGQSDFAWSASLSLMWSAVEVNVGMTCACVPTLKPLVLKLLPAMLYDPNGSRSVLSKGPNDSDTPSTGHRPSIQRPPPVAQPGTQSSSASNAPVSAMEFLTTPFMEPAANAPQQGSPPFQASTTMTSSTESGEGVYFGFVNMSKPKSMLKCNKKESFKYCTIVSILFLLWGISYGLLNTLNNVIATVNDMSTAEALGMTAVYFGGGYLFGPILVGEWILRRDEHNRSRRHKRNGHDSVGGFKVTFIVGLCIYGIGTIIFWPSAVTQSYGGFMLSNFVVGFGLSVLEVGANAFLILCGPPEYAETRILLAQGIQGIGSVSSGLLAQKVFFTGIVKQNDTSSMSLINVQWTYLGITLLCVALGLFFYYMPLPEVSDHELEQSAKHLPMDPQKKASGLQLRTWSLILAFVAQYTYVAAQECSSIYFRSLMISILPNHAQTGEAATNGASETFNPNRPPGIAISIPDYLLIAHAAFAVSRFMAAGFTYLSVVHSRLPQPRTVLSICIAMCFIFSLLPVVVRPPNPNLLVIPVVLFYFFEGPIYPLIFAIGLRGQGRRTKRAAAFITMGGSGPGFFPFVMYGIIKHGGTVKIAFSVVIALQAVMMAYPIFLEFVTDAKQLVDPCPAVRDALDRQDEETPSPMETVIADRMRRQSIVKEKSQGFFDKVSKGTKGIGAKFLGPRRRSSQPSVQYTEDSRGN</sequence>
<gene>
    <name evidence="6" type="ORF">FZEAL_4047</name>
</gene>
<dbReference type="SUPFAM" id="SSF103473">
    <property type="entry name" value="MFS general substrate transporter"/>
    <property type="match status" value="1"/>
</dbReference>
<protein>
    <recommendedName>
        <fullName evidence="5">Rhodopsin domain-containing protein</fullName>
    </recommendedName>
</protein>
<evidence type="ECO:0000313" key="7">
    <source>
        <dbReference type="Proteomes" id="UP000635477"/>
    </source>
</evidence>
<feature type="transmembrane region" description="Helical" evidence="4">
    <location>
        <begin position="411"/>
        <end position="432"/>
    </location>
</feature>
<reference evidence="6" key="2">
    <citation type="submission" date="2020-05" db="EMBL/GenBank/DDBJ databases">
        <authorList>
            <person name="Kim H.-S."/>
            <person name="Proctor R.H."/>
            <person name="Brown D.W."/>
        </authorList>
    </citation>
    <scope>NUCLEOTIDE SEQUENCE</scope>
    <source>
        <strain evidence="6">NRRL 22465</strain>
    </source>
</reference>
<dbReference type="GO" id="GO:0005886">
    <property type="term" value="C:plasma membrane"/>
    <property type="evidence" value="ECO:0007669"/>
    <property type="project" value="UniProtKB-SubCell"/>
</dbReference>
<proteinExistence type="predicted"/>
<feature type="region of interest" description="Disordered" evidence="3">
    <location>
        <begin position="921"/>
        <end position="949"/>
    </location>
</feature>
<dbReference type="Pfam" id="PF20684">
    <property type="entry name" value="Fung_rhodopsin"/>
    <property type="match status" value="1"/>
</dbReference>
<comment type="subcellular location">
    <subcellularLocation>
        <location evidence="1">Cell inner membrane</location>
        <topology evidence="1">Multi-pass membrane protein</topology>
    </subcellularLocation>
</comment>
<dbReference type="AlphaFoldDB" id="A0A8H4XL69"/>
<feature type="domain" description="Rhodopsin" evidence="5">
    <location>
        <begin position="37"/>
        <end position="292"/>
    </location>
</feature>
<keyword evidence="4" id="KW-0472">Membrane</keyword>
<feature type="transmembrane region" description="Helical" evidence="4">
    <location>
        <begin position="603"/>
        <end position="622"/>
    </location>
</feature>
<feature type="compositionally biased region" description="Polar residues" evidence="3">
    <location>
        <begin position="307"/>
        <end position="324"/>
    </location>
</feature>
<feature type="transmembrane region" description="Helical" evidence="4">
    <location>
        <begin position="57"/>
        <end position="78"/>
    </location>
</feature>
<feature type="transmembrane region" description="Helical" evidence="4">
    <location>
        <begin position="719"/>
        <end position="740"/>
    </location>
</feature>
<comment type="caution">
    <text evidence="6">The sequence shown here is derived from an EMBL/GenBank/DDBJ whole genome shotgun (WGS) entry which is preliminary data.</text>
</comment>
<feature type="transmembrane region" description="Helical" evidence="4">
    <location>
        <begin position="20"/>
        <end position="37"/>
    </location>
</feature>
<feature type="transmembrane region" description="Helical" evidence="4">
    <location>
        <begin position="214"/>
        <end position="235"/>
    </location>
</feature>
<evidence type="ECO:0000259" key="5">
    <source>
        <dbReference type="Pfam" id="PF20684"/>
    </source>
</evidence>
<dbReference type="OrthoDB" id="546893at2759"/>
<keyword evidence="4" id="KW-1133">Transmembrane helix</keyword>
<feature type="transmembrane region" description="Helical" evidence="4">
    <location>
        <begin position="452"/>
        <end position="474"/>
    </location>
</feature>